<dbReference type="InterPro" id="IPR001164">
    <property type="entry name" value="ArfGAP_dom"/>
</dbReference>
<dbReference type="InParanoid" id="A0A212EU21"/>
<comment type="caution">
    <text evidence="8">The sequence shown here is derived from an EMBL/GenBank/DDBJ whole genome shotgun (WGS) entry which is preliminary data.</text>
</comment>
<feature type="region of interest" description="Disordered" evidence="6">
    <location>
        <begin position="185"/>
        <end position="206"/>
    </location>
</feature>
<dbReference type="PANTHER" id="PTHR45686:SF4">
    <property type="entry name" value="ADP-RIBOSYLATION FACTOR GTPASE ACTIVATING PROTEIN 3, ISOFORM H"/>
    <property type="match status" value="1"/>
</dbReference>
<dbReference type="STRING" id="278856.A0A212EU21"/>
<feature type="compositionally biased region" description="Polar residues" evidence="6">
    <location>
        <begin position="328"/>
        <end position="338"/>
    </location>
</feature>
<dbReference type="SMART" id="SM00105">
    <property type="entry name" value="ArfGap"/>
    <property type="match status" value="1"/>
</dbReference>
<dbReference type="InterPro" id="IPR037278">
    <property type="entry name" value="ARFGAP/RecO"/>
</dbReference>
<dbReference type="Gene3D" id="1.10.220.150">
    <property type="entry name" value="Arf GTPase activating protein"/>
    <property type="match status" value="1"/>
</dbReference>
<dbReference type="GO" id="GO:0000139">
    <property type="term" value="C:Golgi membrane"/>
    <property type="evidence" value="ECO:0007669"/>
    <property type="project" value="GOC"/>
</dbReference>
<dbReference type="FunFam" id="1.10.220.150:FF:000004">
    <property type="entry name" value="Putative ADP-ribosylation factor GTPase-activating protein 2"/>
    <property type="match status" value="1"/>
</dbReference>
<protein>
    <submittedName>
        <fullName evidence="8">ADP-ribosylation factor GTPase-activating protein</fullName>
    </submittedName>
</protein>
<keyword evidence="1" id="KW-0343">GTPase activation</keyword>
<name>A0A212EU21_DANPL</name>
<feature type="region of interest" description="Disordered" evidence="6">
    <location>
        <begin position="328"/>
        <end position="395"/>
    </location>
</feature>
<evidence type="ECO:0000256" key="4">
    <source>
        <dbReference type="ARBA" id="ARBA00022833"/>
    </source>
</evidence>
<keyword evidence="4" id="KW-0862">Zinc</keyword>
<feature type="compositionally biased region" description="Low complexity" evidence="6">
    <location>
        <begin position="365"/>
        <end position="378"/>
    </location>
</feature>
<dbReference type="Pfam" id="PF01412">
    <property type="entry name" value="ArfGap"/>
    <property type="match status" value="1"/>
</dbReference>
<evidence type="ECO:0000259" key="7">
    <source>
        <dbReference type="PROSITE" id="PS50115"/>
    </source>
</evidence>
<reference evidence="8 9" key="1">
    <citation type="journal article" date="2011" name="Cell">
        <title>The monarch butterfly genome yields insights into long-distance migration.</title>
        <authorList>
            <person name="Zhan S."/>
            <person name="Merlin C."/>
            <person name="Boore J.L."/>
            <person name="Reppert S.M."/>
        </authorList>
    </citation>
    <scope>NUCLEOTIDE SEQUENCE [LARGE SCALE GENOMIC DNA]</scope>
    <source>
        <strain evidence="8">F-2</strain>
    </source>
</reference>
<feature type="domain" description="Arf-GAP" evidence="7">
    <location>
        <begin position="12"/>
        <end position="128"/>
    </location>
</feature>
<dbReference type="GO" id="GO:0048205">
    <property type="term" value="P:COPI coating of Golgi vesicle"/>
    <property type="evidence" value="ECO:0007669"/>
    <property type="project" value="TreeGrafter"/>
</dbReference>
<organism evidence="8 9">
    <name type="scientific">Danaus plexippus plexippus</name>
    <dbReference type="NCBI Taxonomy" id="278856"/>
    <lineage>
        <taxon>Eukaryota</taxon>
        <taxon>Metazoa</taxon>
        <taxon>Ecdysozoa</taxon>
        <taxon>Arthropoda</taxon>
        <taxon>Hexapoda</taxon>
        <taxon>Insecta</taxon>
        <taxon>Pterygota</taxon>
        <taxon>Neoptera</taxon>
        <taxon>Endopterygota</taxon>
        <taxon>Lepidoptera</taxon>
        <taxon>Glossata</taxon>
        <taxon>Ditrysia</taxon>
        <taxon>Papilionoidea</taxon>
        <taxon>Nymphalidae</taxon>
        <taxon>Danainae</taxon>
        <taxon>Danaini</taxon>
        <taxon>Danaina</taxon>
        <taxon>Danaus</taxon>
        <taxon>Danaus</taxon>
    </lineage>
</organism>
<feature type="region of interest" description="Disordered" evidence="6">
    <location>
        <begin position="286"/>
        <end position="308"/>
    </location>
</feature>
<dbReference type="CDD" id="cd08831">
    <property type="entry name" value="ArfGap_ArfGap2_3_like"/>
    <property type="match status" value="1"/>
</dbReference>
<dbReference type="PRINTS" id="PR00405">
    <property type="entry name" value="REVINTRACTNG"/>
</dbReference>
<dbReference type="Proteomes" id="UP000007151">
    <property type="component" value="Unassembled WGS sequence"/>
</dbReference>
<proteinExistence type="predicted"/>
<evidence type="ECO:0000256" key="2">
    <source>
        <dbReference type="ARBA" id="ARBA00022723"/>
    </source>
</evidence>
<evidence type="ECO:0000256" key="3">
    <source>
        <dbReference type="ARBA" id="ARBA00022771"/>
    </source>
</evidence>
<gene>
    <name evidence="8" type="ORF">KGM_204628</name>
</gene>
<dbReference type="EMBL" id="AGBW02012474">
    <property type="protein sequence ID" value="OWR45002.1"/>
    <property type="molecule type" value="Genomic_DNA"/>
</dbReference>
<dbReference type="AlphaFoldDB" id="A0A212EU21"/>
<dbReference type="PANTHER" id="PTHR45686">
    <property type="entry name" value="ADP-RIBOSYLATION FACTOR GTPASE ACTIVATING PROTEIN 3, ISOFORM H-RELATED"/>
    <property type="match status" value="1"/>
</dbReference>
<evidence type="ECO:0000313" key="9">
    <source>
        <dbReference type="Proteomes" id="UP000007151"/>
    </source>
</evidence>
<evidence type="ECO:0000256" key="6">
    <source>
        <dbReference type="SAM" id="MobiDB-lite"/>
    </source>
</evidence>
<accession>A0A212EU21</accession>
<evidence type="ECO:0000256" key="5">
    <source>
        <dbReference type="PROSITE-ProRule" id="PRU00288"/>
    </source>
</evidence>
<dbReference type="eggNOG" id="KOG0706">
    <property type="taxonomic scope" value="Eukaryota"/>
</dbReference>
<evidence type="ECO:0000256" key="1">
    <source>
        <dbReference type="ARBA" id="ARBA00022468"/>
    </source>
</evidence>
<keyword evidence="9" id="KW-1185">Reference proteome</keyword>
<sequence length="498" mass="54688">MADSGPSKSDIEAVFQRLRSIPANKVCFDCNAKNPTWSSVTYGVFICLDCSAVHRSLGVHLTFVRSTQLDTNWTWKQLRNMQLGGNINATQYFRSHGLVTEDARQKYSSRVAQLYKDKLSAMSEEAMKTYGTKLHIEQTAEVKETKEAEVDWFAEHAESVNTNHVIAQPSVNEFSSEARLWGASTAGVDTPRPSATRAPSRRPALGVRKGGLGATKVAANFEDIEREAIQAEKLKSESKVAESSATLETVEKEVASLRLAYRPDGADRLGIAAANRATGVGVSHSAASDMTSIEQEGATPCEKSSDEDEFNDFNNVFVMIRNEPFSNSRGLDSLLNDTPSRKEPAWESIEPEPTRNVRSMFSDKPTTPTTPKTSVTTPRNRPKKQDSDDDSAVKKFGSAKSISSAQFFGEQDSRWGENNLSRFEGSSSISSADLFGTRTPTQHNSFSVSAPDLDEVVMYKVDIYKVRESVRAGVTRVAGRLSSLANGVVSSIQERYGY</sequence>
<dbReference type="InterPro" id="IPR038508">
    <property type="entry name" value="ArfGAP_dom_sf"/>
</dbReference>
<feature type="compositionally biased region" description="Low complexity" evidence="6">
    <location>
        <begin position="190"/>
        <end position="204"/>
    </location>
</feature>
<dbReference type="FunCoup" id="A0A212EU21">
    <property type="interactions" value="1512"/>
</dbReference>
<dbReference type="GO" id="GO:0005096">
    <property type="term" value="F:GTPase activator activity"/>
    <property type="evidence" value="ECO:0007669"/>
    <property type="project" value="UniProtKB-KW"/>
</dbReference>
<dbReference type="GO" id="GO:0008270">
    <property type="term" value="F:zinc ion binding"/>
    <property type="evidence" value="ECO:0007669"/>
    <property type="project" value="UniProtKB-KW"/>
</dbReference>
<keyword evidence="3 5" id="KW-0863">Zinc-finger</keyword>
<dbReference type="KEGG" id="dpl:KGM_204628"/>
<evidence type="ECO:0000313" key="8">
    <source>
        <dbReference type="EMBL" id="OWR45002.1"/>
    </source>
</evidence>
<dbReference type="PROSITE" id="PS50115">
    <property type="entry name" value="ARFGAP"/>
    <property type="match status" value="1"/>
</dbReference>
<keyword evidence="2" id="KW-0479">Metal-binding</keyword>
<dbReference type="SUPFAM" id="SSF57863">
    <property type="entry name" value="ArfGap/RecO-like zinc finger"/>
    <property type="match status" value="1"/>
</dbReference>